<dbReference type="Gene3D" id="2.10.110.10">
    <property type="entry name" value="Cysteine Rich Protein"/>
    <property type="match status" value="2"/>
</dbReference>
<keyword evidence="11" id="KW-1185">Reference proteome</keyword>
<feature type="region of interest" description="Disordered" evidence="8">
    <location>
        <begin position="80"/>
        <end position="295"/>
    </location>
</feature>
<comment type="subcellular location">
    <subcellularLocation>
        <location evidence="1">Nucleus</location>
    </subcellularLocation>
</comment>
<dbReference type="OrthoDB" id="8062037at2759"/>
<dbReference type="SUPFAM" id="SSF57716">
    <property type="entry name" value="Glucocorticoid receptor-like (DNA-binding domain)"/>
    <property type="match status" value="4"/>
</dbReference>
<dbReference type="PROSITE" id="PS50023">
    <property type="entry name" value="LIM_DOMAIN_2"/>
    <property type="match status" value="2"/>
</dbReference>
<dbReference type="GO" id="GO:0030036">
    <property type="term" value="P:actin cytoskeleton organization"/>
    <property type="evidence" value="ECO:0007669"/>
    <property type="project" value="TreeGrafter"/>
</dbReference>
<keyword evidence="4 7" id="KW-0862">Zinc</keyword>
<comment type="caution">
    <text evidence="10">The sequence shown here is derived from an EMBL/GenBank/DDBJ whole genome shotgun (WGS) entry which is preliminary data.</text>
</comment>
<dbReference type="Proteomes" id="UP000217199">
    <property type="component" value="Unassembled WGS sequence"/>
</dbReference>
<dbReference type="GO" id="GO:0046872">
    <property type="term" value="F:metal ion binding"/>
    <property type="evidence" value="ECO:0007669"/>
    <property type="project" value="UniProtKB-KW"/>
</dbReference>
<reference evidence="10 11" key="1">
    <citation type="journal article" date="2017" name="Mol. Ecol.">
        <title>Comparative and population genomic landscape of Phellinus noxius: A hypervariable fungus causing root rot in trees.</title>
        <authorList>
            <person name="Chung C.L."/>
            <person name="Lee T.J."/>
            <person name="Akiba M."/>
            <person name="Lee H.H."/>
            <person name="Kuo T.H."/>
            <person name="Liu D."/>
            <person name="Ke H.M."/>
            <person name="Yokoi T."/>
            <person name="Roa M.B."/>
            <person name="Lu M.J."/>
            <person name="Chang Y.Y."/>
            <person name="Ann P.J."/>
            <person name="Tsai J.N."/>
            <person name="Chen C.Y."/>
            <person name="Tzean S.S."/>
            <person name="Ota Y."/>
            <person name="Hattori T."/>
            <person name="Sahashi N."/>
            <person name="Liou R.F."/>
            <person name="Kikuchi T."/>
            <person name="Tsai I.J."/>
        </authorList>
    </citation>
    <scope>NUCLEOTIDE SEQUENCE [LARGE SCALE GENOMIC DNA]</scope>
    <source>
        <strain evidence="10 11">FFPRI411160</strain>
    </source>
</reference>
<evidence type="ECO:0000256" key="3">
    <source>
        <dbReference type="ARBA" id="ARBA00022737"/>
    </source>
</evidence>
<evidence type="ECO:0000256" key="1">
    <source>
        <dbReference type="ARBA" id="ARBA00004123"/>
    </source>
</evidence>
<dbReference type="EMBL" id="NBII01000009">
    <property type="protein sequence ID" value="PAV15841.1"/>
    <property type="molecule type" value="Genomic_DNA"/>
</dbReference>
<dbReference type="GO" id="GO:0005634">
    <property type="term" value="C:nucleus"/>
    <property type="evidence" value="ECO:0007669"/>
    <property type="project" value="UniProtKB-SubCell"/>
</dbReference>
<evidence type="ECO:0000256" key="7">
    <source>
        <dbReference type="PROSITE-ProRule" id="PRU00125"/>
    </source>
</evidence>
<name>A0A286U8E2_9AGAM</name>
<keyword evidence="6" id="KW-0539">Nucleus</keyword>
<accession>A0A286U8E2</accession>
<protein>
    <submittedName>
        <fullName evidence="10">LIM-domain-containing</fullName>
    </submittedName>
</protein>
<gene>
    <name evidence="10" type="ORF">PNOK_0869900</name>
</gene>
<feature type="domain" description="LIM zinc-binding" evidence="9">
    <location>
        <begin position="8"/>
        <end position="69"/>
    </location>
</feature>
<feature type="compositionally biased region" description="Basic and acidic residues" evidence="8">
    <location>
        <begin position="181"/>
        <end position="197"/>
    </location>
</feature>
<dbReference type="AlphaFoldDB" id="A0A286U8E2"/>
<dbReference type="STRING" id="2282107.A0A286U8E2"/>
<keyword evidence="2 7" id="KW-0479">Metal-binding</keyword>
<proteinExistence type="predicted"/>
<feature type="compositionally biased region" description="Polar residues" evidence="8">
    <location>
        <begin position="85"/>
        <end position="108"/>
    </location>
</feature>
<evidence type="ECO:0000256" key="6">
    <source>
        <dbReference type="ARBA" id="ARBA00023242"/>
    </source>
</evidence>
<dbReference type="FunFam" id="2.10.110.10:FF:000001">
    <property type="entry name" value="Cysteine and glycine-rich protein 1"/>
    <property type="match status" value="2"/>
</dbReference>
<feature type="compositionally biased region" description="Polar residues" evidence="8">
    <location>
        <begin position="207"/>
        <end position="221"/>
    </location>
</feature>
<dbReference type="SMART" id="SM00132">
    <property type="entry name" value="LIM"/>
    <property type="match status" value="2"/>
</dbReference>
<evidence type="ECO:0000256" key="4">
    <source>
        <dbReference type="ARBA" id="ARBA00022833"/>
    </source>
</evidence>
<keyword evidence="3" id="KW-0677">Repeat</keyword>
<evidence type="ECO:0000256" key="5">
    <source>
        <dbReference type="ARBA" id="ARBA00023038"/>
    </source>
</evidence>
<evidence type="ECO:0000313" key="11">
    <source>
        <dbReference type="Proteomes" id="UP000217199"/>
    </source>
</evidence>
<dbReference type="InParanoid" id="A0A286U8E2"/>
<keyword evidence="5 7" id="KW-0440">LIM domain</keyword>
<evidence type="ECO:0000259" key="9">
    <source>
        <dbReference type="PROSITE" id="PS50023"/>
    </source>
</evidence>
<sequence>MHPFGGVSVCPRCEKTVYAAEQIMGPGRMLYHKPCLACTTCSKRLDSLSLMEHNKEPFCKQCYTRNFGTIDLRQANLPHRDDRINTSPIRPTLTGSTARSHGTTSPTQEEIAVEGQFDRAKREQSPRKASGSPAFQTKSLADRMERFKVTEQPEEPEADVDIPDSTDEPGQEGNRYTVPLKDADSPAKEKVEEDVPTERTGIPRTIPLTSKHTRTFNSGNHVSLVDRPVTPPTRKWHKVPASVPRTHTESPPPLTHRGASLPASPLRPTVTGTRYGAGLMRPLSPKGTGTVWTPTRPMTFGTGTPLCARCSKAVYFAEQVKANGRLFHKMCLRCTDCNTALDSSRLAEKGEKIVCRSCYSKLYGPQGTSGLSAGLDF</sequence>
<feature type="domain" description="LIM zinc-binding" evidence="9">
    <location>
        <begin position="305"/>
        <end position="365"/>
    </location>
</feature>
<feature type="compositionally biased region" description="Acidic residues" evidence="8">
    <location>
        <begin position="152"/>
        <end position="170"/>
    </location>
</feature>
<dbReference type="InterPro" id="IPR001781">
    <property type="entry name" value="Znf_LIM"/>
</dbReference>
<dbReference type="PROSITE" id="PS00478">
    <property type="entry name" value="LIM_DOMAIN_1"/>
    <property type="match status" value="2"/>
</dbReference>
<dbReference type="PANTHER" id="PTHR24215:SF35">
    <property type="entry name" value="MUSCLE LIM PROTEIN MLP84B"/>
    <property type="match status" value="1"/>
</dbReference>
<evidence type="ECO:0000313" key="10">
    <source>
        <dbReference type="EMBL" id="PAV15841.1"/>
    </source>
</evidence>
<dbReference type="PANTHER" id="PTHR24215">
    <property type="entry name" value="RHO-GTPASE-ACTIVATING PROTEIN LRG1"/>
    <property type="match status" value="1"/>
</dbReference>
<feature type="compositionally biased region" description="Basic and acidic residues" evidence="8">
    <location>
        <begin position="140"/>
        <end position="151"/>
    </location>
</feature>
<dbReference type="CDD" id="cd09326">
    <property type="entry name" value="LIM_CRP_like"/>
    <property type="match status" value="2"/>
</dbReference>
<organism evidence="10 11">
    <name type="scientific">Pyrrhoderma noxium</name>
    <dbReference type="NCBI Taxonomy" id="2282107"/>
    <lineage>
        <taxon>Eukaryota</taxon>
        <taxon>Fungi</taxon>
        <taxon>Dikarya</taxon>
        <taxon>Basidiomycota</taxon>
        <taxon>Agaricomycotina</taxon>
        <taxon>Agaricomycetes</taxon>
        <taxon>Hymenochaetales</taxon>
        <taxon>Hymenochaetaceae</taxon>
        <taxon>Pyrrhoderma</taxon>
    </lineage>
</organism>
<evidence type="ECO:0000256" key="2">
    <source>
        <dbReference type="ARBA" id="ARBA00022723"/>
    </source>
</evidence>
<feature type="compositionally biased region" description="Basic and acidic residues" evidence="8">
    <location>
        <begin position="116"/>
        <end position="126"/>
    </location>
</feature>
<dbReference type="GO" id="GO:0005737">
    <property type="term" value="C:cytoplasm"/>
    <property type="evidence" value="ECO:0007669"/>
    <property type="project" value="TreeGrafter"/>
</dbReference>
<dbReference type="Pfam" id="PF00412">
    <property type="entry name" value="LIM"/>
    <property type="match status" value="2"/>
</dbReference>
<evidence type="ECO:0000256" key="8">
    <source>
        <dbReference type="SAM" id="MobiDB-lite"/>
    </source>
</evidence>
<dbReference type="GO" id="GO:0030695">
    <property type="term" value="F:GTPase regulator activity"/>
    <property type="evidence" value="ECO:0007669"/>
    <property type="project" value="UniProtKB-ARBA"/>
</dbReference>